<feature type="transmembrane region" description="Helical" evidence="7">
    <location>
        <begin position="202"/>
        <end position="225"/>
    </location>
</feature>
<feature type="transmembrane region" description="Helical" evidence="7">
    <location>
        <begin position="86"/>
        <end position="104"/>
    </location>
</feature>
<comment type="subcellular location">
    <subcellularLocation>
        <location evidence="1">Cell membrane</location>
        <topology evidence="1">Multi-pass membrane protein</topology>
    </subcellularLocation>
</comment>
<sequence length="437" mass="45611">MLMVDATVMNVALPRIETGLHFSASSLAWVLDAYTLTFGGLLLLGGRLGDLYGRRRMFTGGILLFTVASLAGGFATSAGFLLAARVAQGVGAALAGPSAIALLNSTFTEAKARVRALSLFAGMSSAGFAIGLILGGVLTEAASWRWVLFINVPFGLVAAALAPRFLKQPPRHDTRLDVTGAITATLGVGSLVYGLIHAADSGWGNTLTVAPIVVGVALLATFVLLQSTARNPLLPLHLFKDRNRAAAYANYLLGPAAGFSSFFFLTQYLQDVLHYSPVRTGFAFLPMATLVFSMSRLIPRLLPRFGPKPLTLVGTVLLVAGLVGFTRIGEHTAYFPGLLWPMIVMGLGMGMAFSPLMVLIMHSVRPEDAGAAGGTMQTLQQTGVSLGIAVLVTVAGNAARSHPATAVISSTTAALTGSAIVAALTVLVALTFKKIDR</sequence>
<feature type="transmembrane region" description="Helical" evidence="7">
    <location>
        <begin position="382"/>
        <end position="399"/>
    </location>
</feature>
<comment type="caution">
    <text evidence="9">The sequence shown here is derived from an EMBL/GenBank/DDBJ whole genome shotgun (WGS) entry which is preliminary data.</text>
</comment>
<feature type="domain" description="Major facilitator superfamily (MFS) profile" evidence="8">
    <location>
        <begin position="1"/>
        <end position="437"/>
    </location>
</feature>
<dbReference type="PROSITE" id="PS50850">
    <property type="entry name" value="MFS"/>
    <property type="match status" value="1"/>
</dbReference>
<evidence type="ECO:0000256" key="4">
    <source>
        <dbReference type="ARBA" id="ARBA00022692"/>
    </source>
</evidence>
<keyword evidence="4 7" id="KW-0812">Transmembrane</keyword>
<dbReference type="Gene3D" id="1.20.1720.10">
    <property type="entry name" value="Multidrug resistance protein D"/>
    <property type="match status" value="1"/>
</dbReference>
<dbReference type="Proteomes" id="UP000676325">
    <property type="component" value="Unassembled WGS sequence"/>
</dbReference>
<keyword evidence="6 7" id="KW-0472">Membrane</keyword>
<dbReference type="GO" id="GO:0022857">
    <property type="term" value="F:transmembrane transporter activity"/>
    <property type="evidence" value="ECO:0007669"/>
    <property type="project" value="InterPro"/>
</dbReference>
<dbReference type="InterPro" id="IPR036259">
    <property type="entry name" value="MFS_trans_sf"/>
</dbReference>
<feature type="transmembrane region" description="Helical" evidence="7">
    <location>
        <begin position="116"/>
        <end position="138"/>
    </location>
</feature>
<dbReference type="Pfam" id="PF07690">
    <property type="entry name" value="MFS_1"/>
    <property type="match status" value="1"/>
</dbReference>
<keyword evidence="5 7" id="KW-1133">Transmembrane helix</keyword>
<evidence type="ECO:0000313" key="10">
    <source>
        <dbReference type="Proteomes" id="UP000676325"/>
    </source>
</evidence>
<name>A0A941ILG9_9ACTN</name>
<feature type="transmembrane region" description="Helical" evidence="7">
    <location>
        <begin position="144"/>
        <end position="166"/>
    </location>
</feature>
<evidence type="ECO:0000313" key="9">
    <source>
        <dbReference type="EMBL" id="MBR7829992.1"/>
    </source>
</evidence>
<dbReference type="SUPFAM" id="SSF103473">
    <property type="entry name" value="MFS general substrate transporter"/>
    <property type="match status" value="1"/>
</dbReference>
<dbReference type="Gene3D" id="1.20.1250.20">
    <property type="entry name" value="MFS general substrate transporter like domains"/>
    <property type="match status" value="1"/>
</dbReference>
<feature type="transmembrane region" description="Helical" evidence="7">
    <location>
        <begin position="340"/>
        <end position="361"/>
    </location>
</feature>
<keyword evidence="2" id="KW-0813">Transport</keyword>
<evidence type="ECO:0000256" key="6">
    <source>
        <dbReference type="ARBA" id="ARBA00023136"/>
    </source>
</evidence>
<evidence type="ECO:0000256" key="5">
    <source>
        <dbReference type="ARBA" id="ARBA00022989"/>
    </source>
</evidence>
<evidence type="ECO:0000259" key="8">
    <source>
        <dbReference type="PROSITE" id="PS50850"/>
    </source>
</evidence>
<dbReference type="AlphaFoldDB" id="A0A941ILG9"/>
<feature type="transmembrane region" description="Helical" evidence="7">
    <location>
        <begin position="411"/>
        <end position="432"/>
    </location>
</feature>
<feature type="transmembrane region" description="Helical" evidence="7">
    <location>
        <begin position="281"/>
        <end position="298"/>
    </location>
</feature>
<evidence type="ECO:0000256" key="1">
    <source>
        <dbReference type="ARBA" id="ARBA00004651"/>
    </source>
</evidence>
<feature type="transmembrane region" description="Helical" evidence="7">
    <location>
        <begin position="20"/>
        <end position="45"/>
    </location>
</feature>
<evidence type="ECO:0000256" key="2">
    <source>
        <dbReference type="ARBA" id="ARBA00022448"/>
    </source>
</evidence>
<dbReference type="EMBL" id="JAGSOH010000109">
    <property type="protein sequence ID" value="MBR7829992.1"/>
    <property type="molecule type" value="Genomic_DNA"/>
</dbReference>
<feature type="transmembrane region" description="Helical" evidence="7">
    <location>
        <begin position="57"/>
        <end position="80"/>
    </location>
</feature>
<organism evidence="9 10">
    <name type="scientific">Actinospica acidithermotolerans</name>
    <dbReference type="NCBI Taxonomy" id="2828514"/>
    <lineage>
        <taxon>Bacteria</taxon>
        <taxon>Bacillati</taxon>
        <taxon>Actinomycetota</taxon>
        <taxon>Actinomycetes</taxon>
        <taxon>Catenulisporales</taxon>
        <taxon>Actinospicaceae</taxon>
        <taxon>Actinospica</taxon>
    </lineage>
</organism>
<dbReference type="CDD" id="cd17321">
    <property type="entry name" value="MFS_MMR_MDR_like"/>
    <property type="match status" value="1"/>
</dbReference>
<evidence type="ECO:0000256" key="3">
    <source>
        <dbReference type="ARBA" id="ARBA00022475"/>
    </source>
</evidence>
<dbReference type="InterPro" id="IPR011701">
    <property type="entry name" value="MFS"/>
</dbReference>
<evidence type="ECO:0000256" key="7">
    <source>
        <dbReference type="SAM" id="Phobius"/>
    </source>
</evidence>
<feature type="transmembrane region" description="Helical" evidence="7">
    <location>
        <begin position="178"/>
        <end position="196"/>
    </location>
</feature>
<protein>
    <submittedName>
        <fullName evidence="9">MFS transporter</fullName>
    </submittedName>
</protein>
<dbReference type="PANTHER" id="PTHR42718:SF46">
    <property type="entry name" value="BLR6921 PROTEIN"/>
    <property type="match status" value="1"/>
</dbReference>
<dbReference type="GO" id="GO:0005886">
    <property type="term" value="C:plasma membrane"/>
    <property type="evidence" value="ECO:0007669"/>
    <property type="project" value="UniProtKB-SubCell"/>
</dbReference>
<dbReference type="InterPro" id="IPR020846">
    <property type="entry name" value="MFS_dom"/>
</dbReference>
<keyword evidence="10" id="KW-1185">Reference proteome</keyword>
<feature type="transmembrane region" description="Helical" evidence="7">
    <location>
        <begin position="310"/>
        <end position="328"/>
    </location>
</feature>
<keyword evidence="3" id="KW-1003">Cell membrane</keyword>
<feature type="transmembrane region" description="Helical" evidence="7">
    <location>
        <begin position="246"/>
        <end position="269"/>
    </location>
</feature>
<dbReference type="PANTHER" id="PTHR42718">
    <property type="entry name" value="MAJOR FACILITATOR SUPERFAMILY MULTIDRUG TRANSPORTER MFSC"/>
    <property type="match status" value="1"/>
</dbReference>
<accession>A0A941ILG9</accession>
<reference evidence="9" key="1">
    <citation type="submission" date="2021-04" db="EMBL/GenBank/DDBJ databases">
        <title>Genome based classification of Actinospica acidithermotolerans sp. nov., an actinobacterium isolated from an Indonesian hot spring.</title>
        <authorList>
            <person name="Kusuma A.B."/>
            <person name="Putra K.E."/>
            <person name="Nafisah S."/>
            <person name="Loh J."/>
            <person name="Nouioui I."/>
            <person name="Goodfellow M."/>
        </authorList>
    </citation>
    <scope>NUCLEOTIDE SEQUENCE</scope>
    <source>
        <strain evidence="9">MGRD01-02</strain>
    </source>
</reference>
<gene>
    <name evidence="9" type="ORF">KDK95_27060</name>
</gene>
<proteinExistence type="predicted"/>